<dbReference type="PRINTS" id="PR00364">
    <property type="entry name" value="DISEASERSIST"/>
</dbReference>
<dbReference type="PANTHER" id="PTHR35205">
    <property type="entry name" value="NB-ARC AND TPR DOMAIN PROTEIN"/>
    <property type="match status" value="1"/>
</dbReference>
<gene>
    <name evidence="2" type="ORF">CLUP02_13987</name>
</gene>
<dbReference type="EMBL" id="CP019479">
    <property type="protein sequence ID" value="UQC88463.1"/>
    <property type="molecule type" value="Genomic_DNA"/>
</dbReference>
<proteinExistence type="predicted"/>
<reference evidence="2" key="1">
    <citation type="journal article" date="2021" name="Mol. Plant Microbe Interact.">
        <title>Complete Genome Sequence of the Plant-Pathogenic Fungus Colletotrichum lupini.</title>
        <authorList>
            <person name="Baroncelli R."/>
            <person name="Pensec F."/>
            <person name="Da Lio D."/>
            <person name="Boufleur T."/>
            <person name="Vicente I."/>
            <person name="Sarrocco S."/>
            <person name="Picot A."/>
            <person name="Baraldi E."/>
            <person name="Sukno S."/>
            <person name="Thon M."/>
            <person name="Le Floch G."/>
        </authorList>
    </citation>
    <scope>NUCLEOTIDE SEQUENCE</scope>
    <source>
        <strain evidence="2">IMI 504893</strain>
    </source>
</reference>
<name>A0A9Q8WLY6_9PEZI</name>
<dbReference type="GeneID" id="73347931"/>
<keyword evidence="3" id="KW-1185">Reference proteome</keyword>
<dbReference type="Pfam" id="PF00931">
    <property type="entry name" value="NB-ARC"/>
    <property type="match status" value="1"/>
</dbReference>
<dbReference type="SUPFAM" id="SSF52540">
    <property type="entry name" value="P-loop containing nucleoside triphosphate hydrolases"/>
    <property type="match status" value="1"/>
</dbReference>
<evidence type="ECO:0000313" key="2">
    <source>
        <dbReference type="EMBL" id="UQC88463.1"/>
    </source>
</evidence>
<dbReference type="GO" id="GO:0043531">
    <property type="term" value="F:ADP binding"/>
    <property type="evidence" value="ECO:0007669"/>
    <property type="project" value="InterPro"/>
</dbReference>
<dbReference type="RefSeq" id="XP_049150067.1">
    <property type="nucleotide sequence ID" value="XM_049292921.1"/>
</dbReference>
<dbReference type="InterPro" id="IPR027417">
    <property type="entry name" value="P-loop_NTPase"/>
</dbReference>
<feature type="domain" description="NB-ARC" evidence="1">
    <location>
        <begin position="278"/>
        <end position="440"/>
    </location>
</feature>
<dbReference type="AlphaFoldDB" id="A0A9Q8WLY6"/>
<dbReference type="Gene3D" id="1.25.40.10">
    <property type="entry name" value="Tetratricopeptide repeat domain"/>
    <property type="match status" value="1"/>
</dbReference>
<dbReference type="InterPro" id="IPR002182">
    <property type="entry name" value="NB-ARC"/>
</dbReference>
<dbReference type="PANTHER" id="PTHR35205:SF1">
    <property type="entry name" value="ZU5 DOMAIN-CONTAINING PROTEIN"/>
    <property type="match status" value="1"/>
</dbReference>
<dbReference type="InterPro" id="IPR011990">
    <property type="entry name" value="TPR-like_helical_dom_sf"/>
</dbReference>
<sequence>MRLIDPIAGYPSDMATHDKVYDESWHAALRRCEATLERHDHERALGVKSIQDFRDELEKLTAEYQDRESHDAIRLIHPVLDHYETFAKNFVSMMAHPVDTSMMWGLLFLVFKLALGESSPASQSTFNPLTEIKKWLDRIGHKLEVSNDCKNSIPDSDIRRVQKDTVEVNTYIVDLWLDIIMAFRNEGQGHEVQTVSLNETAWDKLTIKFNIAYQNIDEATKRISRVAEMAEKQARKMHEMEVMQRLLTMGEAKQDRIRLPCNNLPVAKNKQFFGRKEILQKLDNHLQPASTQKPLSSIALYGLGGIGKTQIALAYAYHKLDDLDAVFWISAQDLHSIQQSFSRVALEALKLPDARPHAYQENMILVLTWMHTTSSKWLLIFDNVDTHDALDNCWPASKHGAILVTTRDVLVATLPIDKGLEIEEFGTDDGAEFLLQMASTRKRTPGENETAQQVSTLLGGLPLALNQMAALINARSCSIEEFQAMYIKHEQHLHKQKKNGWKYLGYQHSLDTVFEMSFANLKKDAKACLGVLSFLSADSVPSEMFMVADPSDLPDSLAFCENEFRKNIDKDTFRIHRLVQSEYRARMDDRQEQFDAATKLLLRKFPGERENKYDNEEWILYEKYIPQVLALSRNYADSQSKPNPLKASMDFVNLLVNAANGIHDNDTTNSVVGLLETADLAYSHCPEDEQDRLTWAHLQSLKCMYHFCTSEFSRSEREMTQGLEIRLEILEPHDLLLALSYSWLGMAVGAQERYEEGLDLLLKGRKILEGPAGKIPTRMMVWSFNTSRNYYCMGRFEEAEDLLSKALAAAEELGGWYQLAYAHLTFASLRTRMDRLDDANSHVNTTKHILETSGIAARFSWLSSYCAYRAGDVAMKQGRVQDAINETERAATIGRLVKVPIGILCRCIHAYSKALSLDPARKEEAEYQRQEARRVRSQILGDHGDLDDESDRAFDKLEAHTPLHVFDGKRRWRRLLKPSILIGLIWENELGNLGTAFHETPKFANLQPWSPYPVAPDRLKTSPQDALSDHELGLVLGLKAEPQSHRDTDSKGGIYGPATFIRFMRICTRAKTWACLDAGFISLHPGTALSREDVMNLGSEPASLEISYFDGVPYLRLDVSPDTSGPPVTGDLIVKLSSATRVGDSDDRKKIRKLLKAPREPLLLSISNCFKAGTLDRKLSLKQCLLGTIPVAGCCEHHTQAIDLFTGWSY</sequence>
<protein>
    <recommendedName>
        <fullName evidence="1">NB-ARC domain-containing protein</fullName>
    </recommendedName>
</protein>
<dbReference type="SUPFAM" id="SSF48452">
    <property type="entry name" value="TPR-like"/>
    <property type="match status" value="1"/>
</dbReference>
<evidence type="ECO:0000313" key="3">
    <source>
        <dbReference type="Proteomes" id="UP000830671"/>
    </source>
</evidence>
<organism evidence="2 3">
    <name type="scientific">Colletotrichum lupini</name>
    <dbReference type="NCBI Taxonomy" id="145971"/>
    <lineage>
        <taxon>Eukaryota</taxon>
        <taxon>Fungi</taxon>
        <taxon>Dikarya</taxon>
        <taxon>Ascomycota</taxon>
        <taxon>Pezizomycotina</taxon>
        <taxon>Sordariomycetes</taxon>
        <taxon>Hypocreomycetidae</taxon>
        <taxon>Glomerellales</taxon>
        <taxon>Glomerellaceae</taxon>
        <taxon>Colletotrichum</taxon>
        <taxon>Colletotrichum acutatum species complex</taxon>
    </lineage>
</organism>
<accession>A0A9Q8WLY6</accession>
<dbReference type="Gene3D" id="3.40.50.300">
    <property type="entry name" value="P-loop containing nucleotide triphosphate hydrolases"/>
    <property type="match status" value="1"/>
</dbReference>
<dbReference type="KEGG" id="clup:CLUP02_13987"/>
<dbReference type="Proteomes" id="UP000830671">
    <property type="component" value="Chromosome 7"/>
</dbReference>
<evidence type="ECO:0000259" key="1">
    <source>
        <dbReference type="Pfam" id="PF00931"/>
    </source>
</evidence>